<sequence>MEIVISIAAEIAKCLVGQCLSQSFLYCNDIQNMKKKVKMLDAARDKVQNSVDAAIRSTEEIEIDVHNWLEKVDVTLKEAKEILEDEEKGNTRSSGGACLKLKQCRQQRKKAKKIVQDIDDALKTGNFDRVSHRPASHAIYVTFESRMSSVKGLMEALRDTNINVIGVWGMPGAGKTTIVNEVVWQAKEEKLFDEVAIAAVMQSPDLRRIQIEIADMLDLKFDVESLVVRANHLRERLKRNKKVLIILDDIWNKLDLEAIGIPCNGCKILLTSRDRDILSCEMNTQKNFELDILSPDEAWSLFEKMAGDSLQDTKLRSFAPQVVEVCAGLPLALVTVATALKNKSLFEWEDALQQLRRPSPVHLTGMQAAMYSKIELSYKHLGSPMVKSFFLLCGQIDSTIYYRDLLKYCFGLCLFPSVCTLEEARNKVSTLVRNLKDSCLLLEDPHMREYVRMHDLVRDVAILIAKAENMFMMRYDDPVKWPDEDALKMCTSISVYARDIHELPDRLVSPKLKLFYVDGRDRDFEISDTCFKGTRELKVLDLTKMRLSSLPSSINLLTNLQTLCLDVCVLKDVAVIGGLKNLEILSLAQSKFTQLPQEIGLLTHLRMLDLSNCTELEVIPPNVLSNLKQLEELYVCDSFTQWELEGVNNERASLAELKHLSLLTTLEVNIPNANMLPKNLLFKKLKRYQIFIGDVWDQFGRSESSRALKLKLNSSFELGRGIKMLLSGIEDLCLDELKGVKSIISELDSKGFQQLKHLHVQNNSEMKYIIHSKGLVIADVVFPVLEIFSLKNMINLEEICHGQIPLTSFGNLSIVKVEHCEKLKFIFSSSIAKSLSQLQTLEIRECSIMGAMVEKEEGRIEDTDMKLFPQLRRLLLHCLPKLMSFLSTQNSDIIDAGEVIPESEQVVFPNLETLELSSIHSEEILLHNQHRASSSFKLTVPRFQNLRNLKVKGSGNLKYLLSSSTATFMVQLKGLIIEDCKVMEEILLLTEDLGEEEIIPKVLFCLLENLVLKDLPVLKRFCIGTNLRFPSLKYLWIEQCPKLESFIFKPVSSGMTLGKELKEVNSEEISHATIQPLFDEKVAFPNLETLIISHMPNLKIIWHDKFAPGSFTKLQSMKVQFCGNLMKIFQVNMLSRFQSLESLVVEDCGSVQEIFELQGQEVTETQAITVTQLKKLFMHRLPKLKHVWNKNPEGTFSFPNLEKISVWECESLKSLFPTSVTRCLKQLEDLRIVECGIEEIIEQEEGAKEDARFVFPKLTLLMLRQLPKLKWFYRGVHTSEWPLLKTLEVSGSNEIQIFASKEFRIEEPDEQSQLETSIQQPLFLVEEVAFPSLETLTIKHMENLKIIWHDQLAEDSFSKLQSLFVEYCENLVNIFESNMLTRFQSLERLEVAYCGSLHEVFQLQRHDVRESHVVTTIPLKRLILRHLPKMKQVWNKDPQGNFSFQNLQEISVWECESLQSLFPASVARCLMQLEDLRIGDCGVEEIVSREEIAEAAARFVFPKVTLLMLRKLPKLKWFCRGVHTSEWPLLKKLEVSKCDQIEIVPSKILNFQETVEQSQLETSTQQPLFLVEEVAFPSLETLHLDQCVLEDIAMIGKLRNLENLSLLHSKVEQLPRETGLLTRLRILNLSNCTKLKVIPPNVLSCLIQLEELYFGNSFSQWEVDGLNNERASLAELKHLSRLTTLEVHIPDANMLPKDLLFEKLQRYKIFVGDVWDWSDKHENSRALKLKLNTSFHLEMGIKMLLNGIENLCLDELKGVKSVIYELDMTGFQQLKHLHVQNNVEIKYIINSRGMVISDVVFPVLEILSLKNMINLEEICHGQIPSASFRNLSIMEVEHCEKLKFIFSSTIAKGLPQLQELVIQECSIMGAIIKKEEGEIEDKDMILFPQLRHLELHQLPKLVSFLNTQKSVINDAGEIIPECELDFHMPILQEQVVFPNLETLELSSIHSEEILLHNQHRPSSSFKLTDSRFQNLRNLTVKGSGNLKYLLSFSTATFMVQLKDLYIEDCKVMEEVLHTDEEETLSDALFPRLECLFLEDLPILKRFCIDSNVEFPLLKNFIANSCPKLKTFAFRHASSNMEVRKGLVEINSEDNRHTTSQSHINESVVFANLESLEQSLEEKQQNQHWARSFCKITNMQTSIRFQNLSALGVWGSDSFKYLLSSAIARSMVQVKNLHIVNCKAMEEILFIEDLGDKEEEEIIPKMFPRLEFLKLNGLPILKRFCLGSNIEFPSMKRLLIEHCPRMKTFISKPSNSDTVMTVCKEIKEMNTEEIPRTVAIQPLFSEEVAFPSLEYLEISYVDDLKIIWDNQIPPYSFCKLREMKVEFCENLMNIFQSDMLTRFGSLENLTITDCDSLQEVFQLQEQDAKETHDVTVIPLKELRLDRVPKLKYVWNKDPQGIFNFPNLNLDSTGLRSYWSDSVPSD</sequence>
<dbReference type="KEGG" id="qlo:115979880"/>
<dbReference type="InterPro" id="IPR027417">
    <property type="entry name" value="P-loop_NTPase"/>
</dbReference>
<keyword evidence="5" id="KW-0611">Plant defense</keyword>
<evidence type="ECO:0000313" key="10">
    <source>
        <dbReference type="Proteomes" id="UP000594261"/>
    </source>
</evidence>
<evidence type="ECO:0000256" key="1">
    <source>
        <dbReference type="ARBA" id="ARBA00008894"/>
    </source>
</evidence>
<dbReference type="InterPro" id="IPR057135">
    <property type="entry name" value="At4g27190-like_LRR"/>
</dbReference>
<dbReference type="GO" id="GO:0043531">
    <property type="term" value="F:ADP binding"/>
    <property type="evidence" value="ECO:0007669"/>
    <property type="project" value="InterPro"/>
</dbReference>
<evidence type="ECO:0000259" key="8">
    <source>
        <dbReference type="SMART" id="SM00382"/>
    </source>
</evidence>
<proteinExistence type="inferred from homology"/>
<feature type="domain" description="AAA+ ATPase" evidence="8">
    <location>
        <begin position="161"/>
        <end position="296"/>
    </location>
</feature>
<gene>
    <name evidence="9" type="primary">LOC115979880</name>
</gene>
<dbReference type="Gene3D" id="1.10.8.430">
    <property type="entry name" value="Helical domain of apoptotic protease-activating factors"/>
    <property type="match status" value="1"/>
</dbReference>
<dbReference type="SUPFAM" id="SSF52540">
    <property type="entry name" value="P-loop containing nucleoside triphosphate hydrolases"/>
    <property type="match status" value="1"/>
</dbReference>
<dbReference type="PANTHER" id="PTHR33463:SF215">
    <property type="entry name" value="NB-ARC DOMAIN DISEASE RESISTANCE PROTEIN"/>
    <property type="match status" value="1"/>
</dbReference>
<dbReference type="InterPro" id="IPR042197">
    <property type="entry name" value="Apaf_helical"/>
</dbReference>
<dbReference type="InterPro" id="IPR003593">
    <property type="entry name" value="AAA+_ATPase"/>
</dbReference>
<evidence type="ECO:0000313" key="9">
    <source>
        <dbReference type="EnsemblPlants" id="QL03p002163:mrna"/>
    </source>
</evidence>
<reference evidence="9" key="2">
    <citation type="submission" date="2021-01" db="UniProtKB">
        <authorList>
            <consortium name="EnsemblPlants"/>
        </authorList>
    </citation>
    <scope>IDENTIFICATION</scope>
</reference>
<organism evidence="9 10">
    <name type="scientific">Quercus lobata</name>
    <name type="common">Valley oak</name>
    <dbReference type="NCBI Taxonomy" id="97700"/>
    <lineage>
        <taxon>Eukaryota</taxon>
        <taxon>Viridiplantae</taxon>
        <taxon>Streptophyta</taxon>
        <taxon>Embryophyta</taxon>
        <taxon>Tracheophyta</taxon>
        <taxon>Spermatophyta</taxon>
        <taxon>Magnoliopsida</taxon>
        <taxon>eudicotyledons</taxon>
        <taxon>Gunneridae</taxon>
        <taxon>Pentapetalae</taxon>
        <taxon>rosids</taxon>
        <taxon>fabids</taxon>
        <taxon>Fagales</taxon>
        <taxon>Fagaceae</taxon>
        <taxon>Quercus</taxon>
    </lineage>
</organism>
<dbReference type="InterPro" id="IPR050905">
    <property type="entry name" value="Plant_NBS-LRR"/>
</dbReference>
<dbReference type="InterPro" id="IPR003591">
    <property type="entry name" value="Leu-rich_rpt_typical-subtyp"/>
</dbReference>
<evidence type="ECO:0000256" key="4">
    <source>
        <dbReference type="ARBA" id="ARBA00022741"/>
    </source>
</evidence>
<feature type="coiled-coil region" evidence="7">
    <location>
        <begin position="30"/>
        <end position="121"/>
    </location>
</feature>
<comment type="similarity">
    <text evidence="1">Belongs to the disease resistance NB-LRR family.</text>
</comment>
<keyword evidence="3" id="KW-0677">Repeat</keyword>
<dbReference type="Gene3D" id="3.40.50.300">
    <property type="entry name" value="P-loop containing nucleotide triphosphate hydrolases"/>
    <property type="match status" value="1"/>
</dbReference>
<reference evidence="9 10" key="1">
    <citation type="journal article" date="2016" name="G3 (Bethesda)">
        <title>First Draft Assembly and Annotation of the Genome of a California Endemic Oak Quercus lobata Nee (Fagaceae).</title>
        <authorList>
            <person name="Sork V.L."/>
            <person name="Fitz-Gibbon S.T."/>
            <person name="Puiu D."/>
            <person name="Crepeau M."/>
            <person name="Gugger P.F."/>
            <person name="Sherman R."/>
            <person name="Stevens K."/>
            <person name="Langley C.H."/>
            <person name="Pellegrini M."/>
            <person name="Salzberg S.L."/>
        </authorList>
    </citation>
    <scope>NUCLEOTIDE SEQUENCE [LARGE SCALE GENOMIC DNA]</scope>
    <source>
        <strain evidence="9 10">cv. SW786</strain>
    </source>
</reference>
<keyword evidence="2" id="KW-0433">Leucine-rich repeat</keyword>
<dbReference type="Pfam" id="PF00931">
    <property type="entry name" value="NB-ARC"/>
    <property type="match status" value="1"/>
</dbReference>
<evidence type="ECO:0000256" key="7">
    <source>
        <dbReference type="SAM" id="Coils"/>
    </source>
</evidence>
<dbReference type="SMART" id="SM00382">
    <property type="entry name" value="AAA"/>
    <property type="match status" value="1"/>
</dbReference>
<evidence type="ECO:0000256" key="3">
    <source>
        <dbReference type="ARBA" id="ARBA00022737"/>
    </source>
</evidence>
<dbReference type="Pfam" id="PF23247">
    <property type="entry name" value="LRR_RPS2"/>
    <property type="match status" value="8"/>
</dbReference>
<dbReference type="PRINTS" id="PR00364">
    <property type="entry name" value="DISEASERSIST"/>
</dbReference>
<dbReference type="OrthoDB" id="1747797at2759"/>
<dbReference type="GO" id="GO:0005524">
    <property type="term" value="F:ATP binding"/>
    <property type="evidence" value="ECO:0007669"/>
    <property type="project" value="UniProtKB-KW"/>
</dbReference>
<dbReference type="InterPro" id="IPR002182">
    <property type="entry name" value="NB-ARC"/>
</dbReference>
<evidence type="ECO:0000256" key="6">
    <source>
        <dbReference type="ARBA" id="ARBA00022840"/>
    </source>
</evidence>
<dbReference type="SUPFAM" id="SSF52058">
    <property type="entry name" value="L domain-like"/>
    <property type="match status" value="5"/>
</dbReference>
<name>A0A7N2L2X8_QUELO</name>
<dbReference type="PANTHER" id="PTHR33463">
    <property type="entry name" value="NB-ARC DOMAIN-CONTAINING PROTEIN-RELATED"/>
    <property type="match status" value="1"/>
</dbReference>
<dbReference type="InParanoid" id="A0A7N2L2X8"/>
<evidence type="ECO:0000256" key="5">
    <source>
        <dbReference type="ARBA" id="ARBA00022821"/>
    </source>
</evidence>
<evidence type="ECO:0000256" key="2">
    <source>
        <dbReference type="ARBA" id="ARBA00022614"/>
    </source>
</evidence>
<accession>A0A7N2L2X8</accession>
<dbReference type="GeneID" id="115979880"/>
<dbReference type="InterPro" id="IPR032675">
    <property type="entry name" value="LRR_dom_sf"/>
</dbReference>
<dbReference type="RefSeq" id="XP_030957820.1">
    <property type="nucleotide sequence ID" value="XM_031101960.1"/>
</dbReference>
<dbReference type="Gene3D" id="3.80.10.10">
    <property type="entry name" value="Ribonuclease Inhibitor"/>
    <property type="match status" value="9"/>
</dbReference>
<dbReference type="RefSeq" id="XP_030957817.1">
    <property type="nucleotide sequence ID" value="XM_031101957.1"/>
</dbReference>
<keyword evidence="7" id="KW-0175">Coiled coil</keyword>
<dbReference type="SMART" id="SM00369">
    <property type="entry name" value="LRR_TYP"/>
    <property type="match status" value="3"/>
</dbReference>
<dbReference type="EMBL" id="LRBV02000003">
    <property type="status" value="NOT_ANNOTATED_CDS"/>
    <property type="molecule type" value="Genomic_DNA"/>
</dbReference>
<dbReference type="Gramene" id="QL03p002163:mrna">
    <property type="protein sequence ID" value="QL03p002163:mrna"/>
    <property type="gene ID" value="QL03p002163"/>
</dbReference>
<protein>
    <recommendedName>
        <fullName evidence="8">AAA+ ATPase domain-containing protein</fullName>
    </recommendedName>
</protein>
<dbReference type="RefSeq" id="XP_030957819.1">
    <property type="nucleotide sequence ID" value="XM_031101959.1"/>
</dbReference>
<keyword evidence="4" id="KW-0547">Nucleotide-binding</keyword>
<keyword evidence="10" id="KW-1185">Reference proteome</keyword>
<dbReference type="RefSeq" id="XP_030957818.1">
    <property type="nucleotide sequence ID" value="XM_031101958.1"/>
</dbReference>
<dbReference type="Proteomes" id="UP000594261">
    <property type="component" value="Chromosome 3"/>
</dbReference>
<dbReference type="EnsemblPlants" id="QL03p002163:mrna">
    <property type="protein sequence ID" value="QL03p002163:mrna"/>
    <property type="gene ID" value="QL03p002163"/>
</dbReference>
<dbReference type="GO" id="GO:0006952">
    <property type="term" value="P:defense response"/>
    <property type="evidence" value="ECO:0007669"/>
    <property type="project" value="UniProtKB-KW"/>
</dbReference>
<keyword evidence="6" id="KW-0067">ATP-binding</keyword>
<dbReference type="OMA" id="MEVEHCE"/>